<dbReference type="InterPro" id="IPR000823">
    <property type="entry name" value="Peroxidase_pln"/>
</dbReference>
<feature type="signal peptide" evidence="19">
    <location>
        <begin position="1"/>
        <end position="21"/>
    </location>
</feature>
<feature type="binding site" evidence="16">
    <location>
        <position position="70"/>
    </location>
    <ligand>
        <name>Ca(2+)</name>
        <dbReference type="ChEBI" id="CHEBI:29108"/>
        <label>1</label>
    </ligand>
</feature>
<comment type="similarity">
    <text evidence="19">Belongs to the peroxidase family. Classical plant (class III) peroxidase subfamily.</text>
</comment>
<keyword evidence="4 19" id="KW-0575">Peroxidase</keyword>
<dbReference type="FunFam" id="1.10.520.10:FF:000001">
    <property type="entry name" value="Peroxidase"/>
    <property type="match status" value="1"/>
</dbReference>
<evidence type="ECO:0000256" key="16">
    <source>
        <dbReference type="PIRSR" id="PIRSR600823-3"/>
    </source>
</evidence>
<dbReference type="GO" id="GO:0020037">
    <property type="term" value="F:heme binding"/>
    <property type="evidence" value="ECO:0007669"/>
    <property type="project" value="UniProtKB-UniRule"/>
</dbReference>
<dbReference type="Gene3D" id="1.10.420.10">
    <property type="entry name" value="Peroxidase, domain 2"/>
    <property type="match status" value="1"/>
</dbReference>
<dbReference type="GO" id="GO:0042744">
    <property type="term" value="P:hydrogen peroxide catabolic process"/>
    <property type="evidence" value="ECO:0007669"/>
    <property type="project" value="UniProtKB-KW"/>
</dbReference>
<keyword evidence="11 18" id="KW-1015">Disulfide bond</keyword>
<evidence type="ECO:0000256" key="7">
    <source>
        <dbReference type="ARBA" id="ARBA00022729"/>
    </source>
</evidence>
<feature type="disulfide bond" evidence="18">
    <location>
        <begin position="119"/>
        <end position="319"/>
    </location>
</feature>
<evidence type="ECO:0000256" key="12">
    <source>
        <dbReference type="ARBA" id="ARBA00023180"/>
    </source>
</evidence>
<accession>A0A2I0B7D0</accession>
<evidence type="ECO:0000256" key="1">
    <source>
        <dbReference type="ARBA" id="ARBA00000189"/>
    </source>
</evidence>
<dbReference type="PROSITE" id="PS00436">
    <property type="entry name" value="PEROXIDASE_2"/>
    <property type="match status" value="1"/>
</dbReference>
<evidence type="ECO:0000256" key="3">
    <source>
        <dbReference type="ARBA" id="ARBA00022525"/>
    </source>
</evidence>
<keyword evidence="7 19" id="KW-0732">Signal</keyword>
<dbReference type="SUPFAM" id="SSF48113">
    <property type="entry name" value="Heme-dependent peroxidases"/>
    <property type="match status" value="1"/>
</dbReference>
<dbReference type="FunFam" id="1.10.420.10:FF:000008">
    <property type="entry name" value="Peroxidase"/>
    <property type="match status" value="1"/>
</dbReference>
<evidence type="ECO:0000259" key="20">
    <source>
        <dbReference type="PROSITE" id="PS50873"/>
    </source>
</evidence>
<feature type="binding site" evidence="15">
    <location>
        <position position="161"/>
    </location>
    <ligand>
        <name>substrate</name>
    </ligand>
</feature>
<feature type="binding site" evidence="16">
    <location>
        <position position="243"/>
    </location>
    <ligand>
        <name>Ca(2+)</name>
        <dbReference type="ChEBI" id="CHEBI:29108"/>
        <label>2</label>
    </ligand>
</feature>
<dbReference type="CDD" id="cd00693">
    <property type="entry name" value="secretory_peroxidase"/>
    <property type="match status" value="1"/>
</dbReference>
<sequence length="324" mass="35210">MKGLLIMIITVLQCSCMFSSSEELRLNFYARSCPAAEKIISGFVQKHIPNAPSLAAPLLRMHFHDCFVRGCDASVLINSTSTNKAEKDANPNKNSLRGYDFIDRVKVMVEAECPGVVSCADIIALVARDAIQVIGGPTWRVPTGRRDGLVSIGSEASADIPAPSSNFSTLLTSFAKKGLNTTDLLLLSGAHTIGISHCSSFSRRLYNFSGIGDTDPSMDASYIKALKNKCKFANDTKTFVEMDPGSFRSFDLGYYRNVLKRRGLLQSDAALITEQGSRAFISELLQDGEKFFGGFALSMEKMGRTEVKTGSAGEIRKNCAVINT</sequence>
<comment type="function">
    <text evidence="2">Removal of H(2)O(2), oxidation of toxic reductants, biosynthesis and degradation of lignin, suberization, auxin catabolism, response to environmental stresses such as wounding, pathogen attack and oxidative stress. These functions might be dependent on each isozyme/isoform in each plant tissue.</text>
</comment>
<keyword evidence="3 19" id="KW-0964">Secreted</keyword>
<dbReference type="Pfam" id="PF00141">
    <property type="entry name" value="peroxidase"/>
    <property type="match status" value="1"/>
</dbReference>
<feature type="binding site" evidence="16">
    <location>
        <position position="86"/>
    </location>
    <ligand>
        <name>Ca(2+)</name>
        <dbReference type="ChEBI" id="CHEBI:29108"/>
        <label>1</label>
    </ligand>
</feature>
<comment type="catalytic activity">
    <reaction evidence="1 19">
        <text>2 a phenolic donor + H2O2 = 2 a phenolic radical donor + 2 H2O</text>
        <dbReference type="Rhea" id="RHEA:56136"/>
        <dbReference type="ChEBI" id="CHEBI:15377"/>
        <dbReference type="ChEBI" id="CHEBI:16240"/>
        <dbReference type="ChEBI" id="CHEBI:139520"/>
        <dbReference type="ChEBI" id="CHEBI:139521"/>
        <dbReference type="EC" id="1.11.1.7"/>
    </reaction>
</comment>
<evidence type="ECO:0000256" key="13">
    <source>
        <dbReference type="ARBA" id="ARBA00023324"/>
    </source>
</evidence>
<keyword evidence="10 16" id="KW-0408">Iron</keyword>
<name>A0A2I0B7D0_9ASPA</name>
<dbReference type="PANTHER" id="PTHR31235">
    <property type="entry name" value="PEROXIDASE 25-RELATED"/>
    <property type="match status" value="1"/>
</dbReference>
<dbReference type="InterPro" id="IPR033905">
    <property type="entry name" value="Secretory_peroxidase"/>
</dbReference>
<evidence type="ECO:0000256" key="4">
    <source>
        <dbReference type="ARBA" id="ARBA00022559"/>
    </source>
</evidence>
<dbReference type="GO" id="GO:0140825">
    <property type="term" value="F:lactoperoxidase activity"/>
    <property type="evidence" value="ECO:0007669"/>
    <property type="project" value="UniProtKB-EC"/>
</dbReference>
<dbReference type="GO" id="GO:0006979">
    <property type="term" value="P:response to oxidative stress"/>
    <property type="evidence" value="ECO:0007669"/>
    <property type="project" value="UniProtKB-UniRule"/>
</dbReference>
<proteinExistence type="inferred from homology"/>
<dbReference type="InterPro" id="IPR002016">
    <property type="entry name" value="Haem_peroxidase"/>
</dbReference>
<evidence type="ECO:0000313" key="21">
    <source>
        <dbReference type="EMBL" id="PKA63708.1"/>
    </source>
</evidence>
<dbReference type="STRING" id="1088818.A0A2I0B7D0"/>
<keyword evidence="22" id="KW-1185">Reference proteome</keyword>
<keyword evidence="5 19" id="KW-0349">Heme</keyword>
<dbReference type="InterPro" id="IPR010255">
    <property type="entry name" value="Haem_peroxidase_sf"/>
</dbReference>
<dbReference type="Gene3D" id="1.10.520.10">
    <property type="match status" value="1"/>
</dbReference>
<feature type="disulfide bond" evidence="18">
    <location>
        <begin position="33"/>
        <end position="113"/>
    </location>
</feature>
<evidence type="ECO:0000313" key="22">
    <source>
        <dbReference type="Proteomes" id="UP000236161"/>
    </source>
</evidence>
<evidence type="ECO:0000256" key="9">
    <source>
        <dbReference type="ARBA" id="ARBA00023002"/>
    </source>
</evidence>
<evidence type="ECO:0000256" key="11">
    <source>
        <dbReference type="ARBA" id="ARBA00023157"/>
    </source>
</evidence>
<protein>
    <recommendedName>
        <fullName evidence="19">Peroxidase</fullName>
        <ecNumber evidence="19">1.11.1.7</ecNumber>
    </recommendedName>
</protein>
<comment type="cofactor">
    <cofactor evidence="16 19">
        <name>heme b</name>
        <dbReference type="ChEBI" id="CHEBI:60344"/>
    </cofactor>
    <text evidence="16 19">Binds 1 heme b (iron(II)-protoporphyrin IX) group per subunit.</text>
</comment>
<evidence type="ECO:0000256" key="17">
    <source>
        <dbReference type="PIRSR" id="PIRSR600823-4"/>
    </source>
</evidence>
<evidence type="ECO:0000256" key="8">
    <source>
        <dbReference type="ARBA" id="ARBA00022837"/>
    </source>
</evidence>
<feature type="disulfide bond" evidence="18">
    <location>
        <begin position="66"/>
        <end position="71"/>
    </location>
</feature>
<dbReference type="InterPro" id="IPR019794">
    <property type="entry name" value="Peroxidases_AS"/>
</dbReference>
<dbReference type="GO" id="GO:0046872">
    <property type="term" value="F:metal ion binding"/>
    <property type="evidence" value="ECO:0007669"/>
    <property type="project" value="UniProtKB-UniRule"/>
</dbReference>
<evidence type="ECO:0000256" key="19">
    <source>
        <dbReference type="RuleBase" id="RU362060"/>
    </source>
</evidence>
<feature type="binding site" evidence="16">
    <location>
        <position position="68"/>
    </location>
    <ligand>
        <name>Ca(2+)</name>
        <dbReference type="ChEBI" id="CHEBI:29108"/>
        <label>1</label>
    </ligand>
</feature>
<dbReference type="OrthoDB" id="2113341at2759"/>
<evidence type="ECO:0000256" key="2">
    <source>
        <dbReference type="ARBA" id="ARBA00002322"/>
    </source>
</evidence>
<keyword evidence="6 16" id="KW-0479">Metal-binding</keyword>
<gene>
    <name evidence="21" type="primary">PER30</name>
    <name evidence="21" type="ORF">AXF42_Ash016992</name>
</gene>
<keyword evidence="12" id="KW-0325">Glycoprotein</keyword>
<dbReference type="Proteomes" id="UP000236161">
    <property type="component" value="Unassembled WGS sequence"/>
</dbReference>
<feature type="binding site" evidence="16">
    <location>
        <position position="192"/>
    </location>
    <ligand>
        <name>Ca(2+)</name>
        <dbReference type="ChEBI" id="CHEBI:29108"/>
        <label>2</label>
    </ligand>
</feature>
<dbReference type="PRINTS" id="PR00458">
    <property type="entry name" value="PEROXIDASE"/>
</dbReference>
<keyword evidence="13 19" id="KW-0376">Hydrogen peroxide</keyword>
<dbReference type="AlphaFoldDB" id="A0A2I0B7D0"/>
<reference evidence="21 22" key="1">
    <citation type="journal article" date="2017" name="Nature">
        <title>The Apostasia genome and the evolution of orchids.</title>
        <authorList>
            <person name="Zhang G.Q."/>
            <person name="Liu K.W."/>
            <person name="Li Z."/>
            <person name="Lohaus R."/>
            <person name="Hsiao Y.Y."/>
            <person name="Niu S.C."/>
            <person name="Wang J.Y."/>
            <person name="Lin Y.C."/>
            <person name="Xu Q."/>
            <person name="Chen L.J."/>
            <person name="Yoshida K."/>
            <person name="Fujiwara S."/>
            <person name="Wang Z.W."/>
            <person name="Zhang Y.Q."/>
            <person name="Mitsuda N."/>
            <person name="Wang M."/>
            <person name="Liu G.H."/>
            <person name="Pecoraro L."/>
            <person name="Huang H.X."/>
            <person name="Xiao X.J."/>
            <person name="Lin M."/>
            <person name="Wu X.Y."/>
            <person name="Wu W.L."/>
            <person name="Chen Y.Y."/>
            <person name="Chang S.B."/>
            <person name="Sakamoto S."/>
            <person name="Ohme-Takagi M."/>
            <person name="Yagi M."/>
            <person name="Zeng S.J."/>
            <person name="Shen C.Y."/>
            <person name="Yeh C.M."/>
            <person name="Luo Y.B."/>
            <person name="Tsai W.C."/>
            <person name="Van de Peer Y."/>
            <person name="Liu Z.J."/>
        </authorList>
    </citation>
    <scope>NUCLEOTIDE SEQUENCE [LARGE SCALE GENOMIC DNA]</scope>
    <source>
        <strain evidence="22">cv. Shenzhen</strain>
        <tissue evidence="21">Stem</tissue>
    </source>
</reference>
<feature type="binding site" evidence="16">
    <location>
        <position position="65"/>
    </location>
    <ligand>
        <name>Ca(2+)</name>
        <dbReference type="ChEBI" id="CHEBI:29108"/>
        <label>1</label>
    </ligand>
</feature>
<feature type="binding site" description="axial binding residue" evidence="16">
    <location>
        <position position="191"/>
    </location>
    <ligand>
        <name>heme b</name>
        <dbReference type="ChEBI" id="CHEBI:60344"/>
    </ligand>
    <ligandPart>
        <name>Fe</name>
        <dbReference type="ChEBI" id="CHEBI:18248"/>
    </ligandPart>
</feature>
<dbReference type="GO" id="GO:0005576">
    <property type="term" value="C:extracellular region"/>
    <property type="evidence" value="ECO:0007669"/>
    <property type="project" value="UniProtKB-SubCell"/>
</dbReference>
<feature type="domain" description="Plant heme peroxidase family profile" evidence="20">
    <location>
        <begin position="23"/>
        <end position="323"/>
    </location>
</feature>
<feature type="active site" description="Proton acceptor" evidence="14">
    <location>
        <position position="64"/>
    </location>
</feature>
<comment type="cofactor">
    <cofactor evidence="16 19">
        <name>Ca(2+)</name>
        <dbReference type="ChEBI" id="CHEBI:29108"/>
    </cofactor>
    <text evidence="16 19">Binds 2 calcium ions per subunit.</text>
</comment>
<feature type="binding site" evidence="16">
    <location>
        <position position="74"/>
    </location>
    <ligand>
        <name>Ca(2+)</name>
        <dbReference type="ChEBI" id="CHEBI:29108"/>
        <label>1</label>
    </ligand>
</feature>
<evidence type="ECO:0000256" key="6">
    <source>
        <dbReference type="ARBA" id="ARBA00022723"/>
    </source>
</evidence>
<feature type="binding site" evidence="16">
    <location>
        <position position="72"/>
    </location>
    <ligand>
        <name>Ca(2+)</name>
        <dbReference type="ChEBI" id="CHEBI:29108"/>
        <label>1</label>
    </ligand>
</feature>
<keyword evidence="9 19" id="KW-0560">Oxidoreductase</keyword>
<comment type="subcellular location">
    <subcellularLocation>
        <location evidence="19">Secreted</location>
    </subcellularLocation>
</comment>
<feature type="site" description="Transition state stabilizer" evidence="17">
    <location>
        <position position="60"/>
    </location>
</feature>
<dbReference type="EMBL" id="KZ451907">
    <property type="protein sequence ID" value="PKA63708.1"/>
    <property type="molecule type" value="Genomic_DNA"/>
</dbReference>
<organism evidence="21 22">
    <name type="scientific">Apostasia shenzhenica</name>
    <dbReference type="NCBI Taxonomy" id="1088818"/>
    <lineage>
        <taxon>Eukaryota</taxon>
        <taxon>Viridiplantae</taxon>
        <taxon>Streptophyta</taxon>
        <taxon>Embryophyta</taxon>
        <taxon>Tracheophyta</taxon>
        <taxon>Spermatophyta</taxon>
        <taxon>Magnoliopsida</taxon>
        <taxon>Liliopsida</taxon>
        <taxon>Asparagales</taxon>
        <taxon>Orchidaceae</taxon>
        <taxon>Apostasioideae</taxon>
        <taxon>Apostasia</taxon>
    </lineage>
</organism>
<evidence type="ECO:0000256" key="10">
    <source>
        <dbReference type="ARBA" id="ARBA00023004"/>
    </source>
</evidence>
<dbReference type="PRINTS" id="PR00461">
    <property type="entry name" value="PLPEROXIDASE"/>
</dbReference>
<keyword evidence="8 16" id="KW-0106">Calcium</keyword>
<feature type="chain" id="PRO_5013987306" description="Peroxidase" evidence="19">
    <location>
        <begin position="22"/>
        <end position="324"/>
    </location>
</feature>
<feature type="disulfide bond" evidence="18">
    <location>
        <begin position="198"/>
        <end position="230"/>
    </location>
</feature>
<feature type="binding site" evidence="16">
    <location>
        <position position="251"/>
    </location>
    <ligand>
        <name>Ca(2+)</name>
        <dbReference type="ChEBI" id="CHEBI:29108"/>
        <label>2</label>
    </ligand>
</feature>
<dbReference type="EC" id="1.11.1.7" evidence="19"/>
<evidence type="ECO:0000256" key="15">
    <source>
        <dbReference type="PIRSR" id="PIRSR600823-2"/>
    </source>
</evidence>
<dbReference type="PROSITE" id="PS50873">
    <property type="entry name" value="PEROXIDASE_4"/>
    <property type="match status" value="1"/>
</dbReference>
<evidence type="ECO:0000256" key="18">
    <source>
        <dbReference type="PIRSR" id="PIRSR600823-5"/>
    </source>
</evidence>
<evidence type="ECO:0000256" key="5">
    <source>
        <dbReference type="ARBA" id="ARBA00022617"/>
    </source>
</evidence>
<evidence type="ECO:0000256" key="14">
    <source>
        <dbReference type="PIRSR" id="PIRSR600823-1"/>
    </source>
</evidence>